<dbReference type="InterPro" id="IPR012165">
    <property type="entry name" value="Cyt_c3_hydrogenase_gsu"/>
</dbReference>
<evidence type="ECO:0000256" key="10">
    <source>
        <dbReference type="ARBA" id="ARBA00034078"/>
    </source>
</evidence>
<evidence type="ECO:0000256" key="8">
    <source>
        <dbReference type="ARBA" id="ARBA00023004"/>
    </source>
</evidence>
<evidence type="ECO:0000256" key="2">
    <source>
        <dbReference type="ARBA" id="ARBA00022448"/>
    </source>
</evidence>
<dbReference type="Proteomes" id="UP000029091">
    <property type="component" value="Unassembled WGS sequence"/>
</dbReference>
<feature type="binding site" evidence="12">
    <location>
        <position position="257"/>
    </location>
    <ligand>
        <name>[2Fe-2S] cluster</name>
        <dbReference type="ChEBI" id="CHEBI:190135"/>
    </ligand>
</feature>
<accession>A0A087DSJ5</accession>
<feature type="binding site" evidence="12">
    <location>
        <position position="242"/>
    </location>
    <ligand>
        <name>[2Fe-2S] cluster</name>
        <dbReference type="ChEBI" id="CHEBI:190135"/>
    </ligand>
</feature>
<dbReference type="CDD" id="cd06218">
    <property type="entry name" value="DHOD_e_trans"/>
    <property type="match status" value="1"/>
</dbReference>
<dbReference type="PANTHER" id="PTHR43513">
    <property type="entry name" value="DIHYDROOROTATE DEHYDROGENASE B (NAD(+)), ELECTRON TRANSFER SUBUNIT"/>
    <property type="match status" value="1"/>
</dbReference>
<evidence type="ECO:0000313" key="14">
    <source>
        <dbReference type="EMBL" id="KFI98495.1"/>
    </source>
</evidence>
<keyword evidence="6 11" id="KW-0274">FAD</keyword>
<sequence length="272" mass="29276">MTAAATFMPTVGQAREAGFFPSRHTVEIVDNRMLADGVYRLTFRDEFIAGHAKPAQFVDVYSNNPSRLMPRPFGVAEVDGDEVSLIFAVVGKGTAEFSELRAGDTIRVMGPLGNSFNTKENANYVLVAGGLGVPPLVRAAQAIAESEGSTSTAVFGYRNVRFGDGYVGRYADKTYSIDESEGNVVTLLDRIENELVNGELKPVILSCGPLPMMKAVAAWAAKRGIEAQLSLEQRMGCGYGTCVLCTVDTTEGRLKVCSDGPVFTREQLGWGE</sequence>
<dbReference type="InterPro" id="IPR017927">
    <property type="entry name" value="FAD-bd_FR_type"/>
</dbReference>
<dbReference type="Pfam" id="PF10418">
    <property type="entry name" value="DHODB_Fe-S_bind"/>
    <property type="match status" value="1"/>
</dbReference>
<gene>
    <name evidence="14" type="ORF">BSTER_1082</name>
</gene>
<dbReference type="GO" id="GO:0033796">
    <property type="term" value="F:sulfur reductase activity"/>
    <property type="evidence" value="ECO:0007669"/>
    <property type="project" value="UniProtKB-EC"/>
</dbReference>
<evidence type="ECO:0000256" key="6">
    <source>
        <dbReference type="ARBA" id="ARBA00022827"/>
    </source>
</evidence>
<dbReference type="InterPro" id="IPR019480">
    <property type="entry name" value="Dihydroorotate_DH_Fe-S-bd"/>
</dbReference>
<comment type="similarity">
    <text evidence="1">Belongs to the PyrK family.</text>
</comment>
<feature type="binding site" evidence="12">
    <location>
        <position position="237"/>
    </location>
    <ligand>
        <name>[2Fe-2S] cluster</name>
        <dbReference type="ChEBI" id="CHEBI:190135"/>
    </ligand>
</feature>
<dbReference type="InterPro" id="IPR037117">
    <property type="entry name" value="Dihydroorotate_DH_ele_sf"/>
</dbReference>
<evidence type="ECO:0000256" key="4">
    <source>
        <dbReference type="ARBA" id="ARBA00022714"/>
    </source>
</evidence>
<dbReference type="SUPFAM" id="SSF52343">
    <property type="entry name" value="Ferredoxin reductase-like, C-terminal NADP-linked domain"/>
    <property type="match status" value="1"/>
</dbReference>
<dbReference type="AlphaFoldDB" id="A0A087DSJ5"/>
<comment type="cofactor">
    <cofactor evidence="11">
        <name>FAD</name>
        <dbReference type="ChEBI" id="CHEBI:57692"/>
    </cofactor>
    <text evidence="11">Binds 1 FAD per subunit.</text>
</comment>
<evidence type="ECO:0000256" key="5">
    <source>
        <dbReference type="ARBA" id="ARBA00022723"/>
    </source>
</evidence>
<dbReference type="Gene3D" id="3.40.50.80">
    <property type="entry name" value="Nucleotide-binding domain of ferredoxin-NADP reductase (FNR) module"/>
    <property type="match status" value="1"/>
</dbReference>
<dbReference type="EC" id="1.12.98.4" evidence="14"/>
<evidence type="ECO:0000256" key="3">
    <source>
        <dbReference type="ARBA" id="ARBA00022630"/>
    </source>
</evidence>
<dbReference type="RefSeq" id="WP_033499452.1">
    <property type="nucleotide sequence ID" value="NZ_JDUX01000002.1"/>
</dbReference>
<evidence type="ECO:0000256" key="7">
    <source>
        <dbReference type="ARBA" id="ARBA00022982"/>
    </source>
</evidence>
<dbReference type="GO" id="GO:0046872">
    <property type="term" value="F:metal ion binding"/>
    <property type="evidence" value="ECO:0007669"/>
    <property type="project" value="UniProtKB-KW"/>
</dbReference>
<proteinExistence type="inferred from homology"/>
<feature type="binding site" evidence="12">
    <location>
        <position position="245"/>
    </location>
    <ligand>
        <name>[2Fe-2S] cluster</name>
        <dbReference type="ChEBI" id="CHEBI:190135"/>
    </ligand>
</feature>
<dbReference type="GO" id="GO:0051537">
    <property type="term" value="F:2 iron, 2 sulfur cluster binding"/>
    <property type="evidence" value="ECO:0007669"/>
    <property type="project" value="UniProtKB-KW"/>
</dbReference>
<comment type="caution">
    <text evidence="14">The sequence shown here is derived from an EMBL/GenBank/DDBJ whole genome shotgun (WGS) entry which is preliminary data.</text>
</comment>
<protein>
    <submittedName>
        <fullName evidence="14">Dihydroorotate dehydrogenase electron transfer subunit</fullName>
        <ecNumber evidence="14">1.12.98.4</ecNumber>
    </submittedName>
</protein>
<keyword evidence="9 12" id="KW-0411">Iron-sulfur</keyword>
<evidence type="ECO:0000256" key="11">
    <source>
        <dbReference type="PIRSR" id="PIRSR006816-1"/>
    </source>
</evidence>
<comment type="cofactor">
    <cofactor evidence="10">
        <name>[2Fe-2S] cluster</name>
        <dbReference type="ChEBI" id="CHEBI:190135"/>
    </cofactor>
</comment>
<keyword evidence="3 11" id="KW-0285">Flavoprotein</keyword>
<dbReference type="GO" id="GO:0050660">
    <property type="term" value="F:flavin adenine dinucleotide binding"/>
    <property type="evidence" value="ECO:0007669"/>
    <property type="project" value="InterPro"/>
</dbReference>
<keyword evidence="8 12" id="KW-0408">Iron</keyword>
<dbReference type="SUPFAM" id="SSF63380">
    <property type="entry name" value="Riboflavin synthase domain-like"/>
    <property type="match status" value="1"/>
</dbReference>
<dbReference type="Gene3D" id="2.10.240.10">
    <property type="entry name" value="Dihydroorotate dehydrogenase, electron transfer subunit"/>
    <property type="match status" value="1"/>
</dbReference>
<dbReference type="EMBL" id="JGZQ01000003">
    <property type="protein sequence ID" value="KFI98495.1"/>
    <property type="molecule type" value="Genomic_DNA"/>
</dbReference>
<dbReference type="InterPro" id="IPR039261">
    <property type="entry name" value="FNR_nucleotide-bd"/>
</dbReference>
<dbReference type="PIRSF" id="PIRSF006816">
    <property type="entry name" value="Cyc3_hyd_g"/>
    <property type="match status" value="1"/>
</dbReference>
<keyword evidence="2" id="KW-0813">Transport</keyword>
<dbReference type="InterPro" id="IPR017938">
    <property type="entry name" value="Riboflavin_synthase-like_b-brl"/>
</dbReference>
<organism evidence="14 15">
    <name type="scientific">Bifidobacterium adolescentis JCM 15918</name>
    <dbReference type="NCBI Taxonomy" id="1437612"/>
    <lineage>
        <taxon>Bacteria</taxon>
        <taxon>Bacillati</taxon>
        <taxon>Actinomycetota</taxon>
        <taxon>Actinomycetes</taxon>
        <taxon>Bifidobacteriales</taxon>
        <taxon>Bifidobacteriaceae</taxon>
        <taxon>Bifidobacterium</taxon>
    </lineage>
</organism>
<evidence type="ECO:0000259" key="13">
    <source>
        <dbReference type="PROSITE" id="PS51384"/>
    </source>
</evidence>
<feature type="binding site" evidence="11">
    <location>
        <begin position="93"/>
        <end position="94"/>
    </location>
    <ligand>
        <name>FAD</name>
        <dbReference type="ChEBI" id="CHEBI:57692"/>
    </ligand>
</feature>
<evidence type="ECO:0000256" key="12">
    <source>
        <dbReference type="PIRSR" id="PIRSR006816-2"/>
    </source>
</evidence>
<keyword evidence="4 12" id="KW-0001">2Fe-2S</keyword>
<dbReference type="PROSITE" id="PS51384">
    <property type="entry name" value="FAD_FR"/>
    <property type="match status" value="1"/>
</dbReference>
<evidence type="ECO:0000256" key="9">
    <source>
        <dbReference type="ARBA" id="ARBA00023014"/>
    </source>
</evidence>
<evidence type="ECO:0000313" key="15">
    <source>
        <dbReference type="Proteomes" id="UP000029091"/>
    </source>
</evidence>
<keyword evidence="5 12" id="KW-0479">Metal-binding</keyword>
<name>A0A087DSJ5_BIFAD</name>
<evidence type="ECO:0000256" key="1">
    <source>
        <dbReference type="ARBA" id="ARBA00006422"/>
    </source>
</evidence>
<dbReference type="PANTHER" id="PTHR43513:SF3">
    <property type="entry name" value="DIHYDROOROTATE DEHYDROGENASE B (NAD(+)), ELECTRON TRANSFER SUBUNIT-RELATED"/>
    <property type="match status" value="1"/>
</dbReference>
<dbReference type="Gene3D" id="2.40.30.10">
    <property type="entry name" value="Translation factors"/>
    <property type="match status" value="1"/>
</dbReference>
<dbReference type="InterPro" id="IPR050353">
    <property type="entry name" value="PyrK_electron_transfer"/>
</dbReference>
<dbReference type="GO" id="GO:0006221">
    <property type="term" value="P:pyrimidine nucleotide biosynthetic process"/>
    <property type="evidence" value="ECO:0007669"/>
    <property type="project" value="InterPro"/>
</dbReference>
<reference evidence="14 15" key="1">
    <citation type="submission" date="2014-03" db="EMBL/GenBank/DDBJ databases">
        <title>Genomics of Bifidobacteria.</title>
        <authorList>
            <person name="Ventura M."/>
            <person name="Milani C."/>
            <person name="Lugli G.A."/>
        </authorList>
    </citation>
    <scope>NUCLEOTIDE SEQUENCE [LARGE SCALE GENOMIC DNA]</scope>
    <source>
        <strain evidence="15">JCM 15918</strain>
    </source>
</reference>
<feature type="domain" description="FAD-binding FR-type" evidence="13">
    <location>
        <begin position="21"/>
        <end position="118"/>
    </location>
</feature>
<keyword evidence="14" id="KW-0560">Oxidoreductase</keyword>
<comment type="cofactor">
    <cofactor evidence="12">
        <name>[2Fe-2S] cluster</name>
        <dbReference type="ChEBI" id="CHEBI:190135"/>
    </cofactor>
    <text evidence="12">Binds 1 [2Fe-2S] cluster per subunit.</text>
</comment>
<keyword evidence="7" id="KW-0249">Electron transport</keyword>